<organism evidence="17 18">
    <name type="scientific">Sulfobacillus benefaciens</name>
    <dbReference type="NCBI Taxonomy" id="453960"/>
    <lineage>
        <taxon>Bacteria</taxon>
        <taxon>Bacillati</taxon>
        <taxon>Bacillota</taxon>
        <taxon>Clostridia</taxon>
        <taxon>Eubacteriales</taxon>
        <taxon>Clostridiales Family XVII. Incertae Sedis</taxon>
        <taxon>Sulfobacillus</taxon>
    </lineage>
</organism>
<keyword evidence="4 12" id="KW-0963">Cytoplasm</keyword>
<feature type="binding site" evidence="12 13">
    <location>
        <position position="283"/>
    </location>
    <ligand>
        <name>L-serine</name>
        <dbReference type="ChEBI" id="CHEBI:33384"/>
    </ligand>
</feature>
<evidence type="ECO:0000256" key="14">
    <source>
        <dbReference type="PIRSR" id="PIRSR001529-2"/>
    </source>
</evidence>
<keyword evidence="6 12" id="KW-0547">Nucleotide-binding</keyword>
<evidence type="ECO:0000256" key="9">
    <source>
        <dbReference type="ARBA" id="ARBA00023146"/>
    </source>
</evidence>
<dbReference type="InterPro" id="IPR010978">
    <property type="entry name" value="tRNA-bd_arm"/>
</dbReference>
<dbReference type="AlphaFoldDB" id="A0A2T2XHJ3"/>
<accession>A0A2T2XHJ3</accession>
<dbReference type="Pfam" id="PF00587">
    <property type="entry name" value="tRNA-synt_2b"/>
    <property type="match status" value="1"/>
</dbReference>
<feature type="binding site" evidence="12 14">
    <location>
        <begin position="347"/>
        <end position="350"/>
    </location>
    <ligand>
        <name>ATP</name>
        <dbReference type="ChEBI" id="CHEBI:30616"/>
    </ligand>
</feature>
<evidence type="ECO:0000256" key="11">
    <source>
        <dbReference type="ARBA" id="ARBA00048823"/>
    </source>
</evidence>
<dbReference type="GO" id="GO:0016260">
    <property type="term" value="P:selenocysteine biosynthetic process"/>
    <property type="evidence" value="ECO:0007669"/>
    <property type="project" value="UniProtKB-UniRule"/>
</dbReference>
<evidence type="ECO:0000256" key="12">
    <source>
        <dbReference type="HAMAP-Rule" id="MF_00176"/>
    </source>
</evidence>
<evidence type="ECO:0000256" key="15">
    <source>
        <dbReference type="SAM" id="Coils"/>
    </source>
</evidence>
<evidence type="ECO:0000313" key="17">
    <source>
        <dbReference type="EMBL" id="PSR33971.1"/>
    </source>
</evidence>
<dbReference type="SUPFAM" id="SSF55681">
    <property type="entry name" value="Class II aaRS and biotin synthetases"/>
    <property type="match status" value="1"/>
</dbReference>
<dbReference type="PANTHER" id="PTHR43697:SF1">
    <property type="entry name" value="SERINE--TRNA LIGASE"/>
    <property type="match status" value="1"/>
</dbReference>
<evidence type="ECO:0000259" key="16">
    <source>
        <dbReference type="PROSITE" id="PS50862"/>
    </source>
</evidence>
<gene>
    <name evidence="12" type="primary">serS</name>
    <name evidence="17" type="ORF">C7B46_07595</name>
</gene>
<dbReference type="HAMAP" id="MF_00176">
    <property type="entry name" value="Ser_tRNA_synth_type1"/>
    <property type="match status" value="1"/>
</dbReference>
<keyword evidence="15" id="KW-0175">Coiled coil</keyword>
<dbReference type="GO" id="GO:0005737">
    <property type="term" value="C:cytoplasm"/>
    <property type="evidence" value="ECO:0007669"/>
    <property type="project" value="UniProtKB-SubCell"/>
</dbReference>
<feature type="coiled-coil region" evidence="15">
    <location>
        <begin position="30"/>
        <end position="64"/>
    </location>
</feature>
<dbReference type="Gene3D" id="1.10.287.40">
    <property type="entry name" value="Serine-tRNA synthetase, tRNA binding domain"/>
    <property type="match status" value="1"/>
</dbReference>
<dbReference type="Gene3D" id="3.30.930.10">
    <property type="entry name" value="Bira Bifunctional Protein, Domain 2"/>
    <property type="match status" value="1"/>
</dbReference>
<comment type="catalytic activity">
    <reaction evidence="11 12">
        <text>tRNA(Ser) + L-serine + ATP = L-seryl-tRNA(Ser) + AMP + diphosphate + H(+)</text>
        <dbReference type="Rhea" id="RHEA:12292"/>
        <dbReference type="Rhea" id="RHEA-COMP:9669"/>
        <dbReference type="Rhea" id="RHEA-COMP:9703"/>
        <dbReference type="ChEBI" id="CHEBI:15378"/>
        <dbReference type="ChEBI" id="CHEBI:30616"/>
        <dbReference type="ChEBI" id="CHEBI:33019"/>
        <dbReference type="ChEBI" id="CHEBI:33384"/>
        <dbReference type="ChEBI" id="CHEBI:78442"/>
        <dbReference type="ChEBI" id="CHEBI:78533"/>
        <dbReference type="ChEBI" id="CHEBI:456215"/>
        <dbReference type="EC" id="6.1.1.11"/>
    </reaction>
</comment>
<dbReference type="EMBL" id="PXYW01000014">
    <property type="protein sequence ID" value="PSR33971.1"/>
    <property type="molecule type" value="Genomic_DNA"/>
</dbReference>
<dbReference type="Proteomes" id="UP000242972">
    <property type="component" value="Unassembled WGS sequence"/>
</dbReference>
<dbReference type="InterPro" id="IPR033729">
    <property type="entry name" value="SerRS_core"/>
</dbReference>
<evidence type="ECO:0000256" key="2">
    <source>
        <dbReference type="ARBA" id="ARBA00005045"/>
    </source>
</evidence>
<comment type="subunit">
    <text evidence="12">Homodimer. The tRNA molecule binds across the dimer.</text>
</comment>
<dbReference type="InterPro" id="IPR015866">
    <property type="entry name" value="Ser-tRNA-synth_1_N"/>
</dbReference>
<evidence type="ECO:0000256" key="8">
    <source>
        <dbReference type="ARBA" id="ARBA00022917"/>
    </source>
</evidence>
<feature type="binding site" evidence="12">
    <location>
        <position position="383"/>
    </location>
    <ligand>
        <name>L-serine</name>
        <dbReference type="ChEBI" id="CHEBI:33384"/>
    </ligand>
</feature>
<dbReference type="InterPro" id="IPR002317">
    <property type="entry name" value="Ser-tRNA-ligase_type_1"/>
</dbReference>
<dbReference type="PIRSF" id="PIRSF001529">
    <property type="entry name" value="Ser-tRNA-synth_IIa"/>
    <property type="match status" value="1"/>
</dbReference>
<dbReference type="CDD" id="cd00770">
    <property type="entry name" value="SerRS_core"/>
    <property type="match status" value="1"/>
</dbReference>
<keyword evidence="7 12" id="KW-0067">ATP-binding</keyword>
<evidence type="ECO:0000256" key="13">
    <source>
        <dbReference type="PIRSR" id="PIRSR001529-1"/>
    </source>
</evidence>
<feature type="domain" description="Aminoacyl-transfer RNA synthetases class-II family profile" evidence="16">
    <location>
        <begin position="138"/>
        <end position="408"/>
    </location>
</feature>
<feature type="binding site" evidence="12">
    <location>
        <begin position="229"/>
        <end position="231"/>
    </location>
    <ligand>
        <name>L-serine</name>
        <dbReference type="ChEBI" id="CHEBI:33384"/>
    </ligand>
</feature>
<feature type="binding site" evidence="13">
    <location>
        <position position="381"/>
    </location>
    <ligand>
        <name>L-serine</name>
        <dbReference type="ChEBI" id="CHEBI:33384"/>
    </ligand>
</feature>
<comment type="subcellular location">
    <subcellularLocation>
        <location evidence="1 12">Cytoplasm</location>
    </subcellularLocation>
</comment>
<comment type="caution">
    <text evidence="12">Lacks conserved residue(s) required for the propagation of feature annotation.</text>
</comment>
<keyword evidence="8 12" id="KW-0648">Protein biosynthesis</keyword>
<comment type="pathway">
    <text evidence="2 12">Aminoacyl-tRNA biosynthesis; selenocysteinyl-tRNA(Sec) biosynthesis; L-seryl-tRNA(Sec) from L-serine and tRNA(Sec): step 1/1.</text>
</comment>
<dbReference type="GO" id="GO:0004828">
    <property type="term" value="F:serine-tRNA ligase activity"/>
    <property type="evidence" value="ECO:0007669"/>
    <property type="project" value="UniProtKB-UniRule"/>
</dbReference>
<evidence type="ECO:0000256" key="4">
    <source>
        <dbReference type="ARBA" id="ARBA00022490"/>
    </source>
</evidence>
<feature type="binding site" evidence="13">
    <location>
        <position position="229"/>
    </location>
    <ligand>
        <name>L-serine</name>
        <dbReference type="ChEBI" id="CHEBI:33384"/>
    </ligand>
</feature>
<dbReference type="GO" id="GO:0006434">
    <property type="term" value="P:seryl-tRNA aminoacylation"/>
    <property type="evidence" value="ECO:0007669"/>
    <property type="project" value="UniProtKB-UniRule"/>
</dbReference>
<comment type="catalytic activity">
    <reaction evidence="10 12">
        <text>tRNA(Sec) + L-serine + ATP = L-seryl-tRNA(Sec) + AMP + diphosphate + H(+)</text>
        <dbReference type="Rhea" id="RHEA:42580"/>
        <dbReference type="Rhea" id="RHEA-COMP:9742"/>
        <dbReference type="Rhea" id="RHEA-COMP:10128"/>
        <dbReference type="ChEBI" id="CHEBI:15378"/>
        <dbReference type="ChEBI" id="CHEBI:30616"/>
        <dbReference type="ChEBI" id="CHEBI:33019"/>
        <dbReference type="ChEBI" id="CHEBI:33384"/>
        <dbReference type="ChEBI" id="CHEBI:78442"/>
        <dbReference type="ChEBI" id="CHEBI:78533"/>
        <dbReference type="ChEBI" id="CHEBI:456215"/>
        <dbReference type="EC" id="6.1.1.11"/>
    </reaction>
</comment>
<protein>
    <recommendedName>
        <fullName evidence="12">Serine--tRNA ligase</fullName>
        <ecNumber evidence="12">6.1.1.11</ecNumber>
    </recommendedName>
    <alternativeName>
        <fullName evidence="12">Seryl-tRNA synthetase</fullName>
        <shortName evidence="12">SerRS</shortName>
    </alternativeName>
    <alternativeName>
        <fullName evidence="12">Seryl-tRNA(Ser/Sec) synthetase</fullName>
    </alternativeName>
</protein>
<dbReference type="GO" id="GO:0005524">
    <property type="term" value="F:ATP binding"/>
    <property type="evidence" value="ECO:0007669"/>
    <property type="project" value="UniProtKB-UniRule"/>
</dbReference>
<keyword evidence="9 12" id="KW-0030">Aminoacyl-tRNA synthetase</keyword>
<dbReference type="PROSITE" id="PS50862">
    <property type="entry name" value="AA_TRNA_LIGASE_II"/>
    <property type="match status" value="1"/>
</dbReference>
<evidence type="ECO:0000256" key="6">
    <source>
        <dbReference type="ARBA" id="ARBA00022741"/>
    </source>
</evidence>
<dbReference type="InterPro" id="IPR045864">
    <property type="entry name" value="aa-tRNA-synth_II/BPL/LPL"/>
</dbReference>
<evidence type="ECO:0000256" key="7">
    <source>
        <dbReference type="ARBA" id="ARBA00022840"/>
    </source>
</evidence>
<comment type="function">
    <text evidence="12">Catalyzes the attachment of serine to tRNA(Ser). Is also able to aminoacylate tRNA(Sec) with serine, to form the misacylated tRNA L-seryl-tRNA(Sec), which will be further converted into selenocysteinyl-tRNA(Sec).</text>
</comment>
<dbReference type="EC" id="6.1.1.11" evidence="12"/>
<evidence type="ECO:0000256" key="5">
    <source>
        <dbReference type="ARBA" id="ARBA00022598"/>
    </source>
</evidence>
<evidence type="ECO:0000256" key="3">
    <source>
        <dbReference type="ARBA" id="ARBA00010728"/>
    </source>
</evidence>
<dbReference type="GO" id="GO:0016740">
    <property type="term" value="F:transferase activity"/>
    <property type="evidence" value="ECO:0007669"/>
    <property type="project" value="UniProtKB-ARBA"/>
</dbReference>
<sequence length="421" mass="47350">MLDIRRIRQNPQEIEHLLAKKHVIVDLNQVNVLDQKRREILAQIEGLKAERNQNSERVAAKKKRGEDASDLIDATRAIGEQIRDLEASIEPLDGELRTFLLTVPNVPLPEVPDGSSSDDNVEMHRWGQLPEFHFEPLPHWDLGERLGIFDFERARKITGARFSVLKGLGSRLSRALIDYMLDHARDRGYLEISPPYMVNYDSMVGTGQFPKFVDDAFGVTPAGYFLIPTAEVPLTNLHRGEILAFDALPIKYTAYTASFRAEAGAAGRDTRGLIRQHQFDKVELVRIVEPDQSPAAMEEMLRDAETILEELEVPYRTVLLCGGDMGFGQAKTYDIEVWMPSYGRYVEISSVSNMTDFQARRAEIRYRPKGSKKTELVHTLNGSALAVGRTIAALVENYQTASGHVRIPAALQSYMSGVKEI</sequence>
<dbReference type="GO" id="GO:0140096">
    <property type="term" value="F:catalytic activity, acting on a protein"/>
    <property type="evidence" value="ECO:0007669"/>
    <property type="project" value="UniProtKB-ARBA"/>
</dbReference>
<dbReference type="Pfam" id="PF02403">
    <property type="entry name" value="Seryl_tRNA_N"/>
    <property type="match status" value="1"/>
</dbReference>
<dbReference type="InterPro" id="IPR006195">
    <property type="entry name" value="aa-tRNA-synth_II"/>
</dbReference>
<feature type="binding site" evidence="12 14">
    <location>
        <begin position="260"/>
        <end position="262"/>
    </location>
    <ligand>
        <name>ATP</name>
        <dbReference type="ChEBI" id="CHEBI:30616"/>
    </ligand>
</feature>
<dbReference type="SUPFAM" id="SSF46589">
    <property type="entry name" value="tRNA-binding arm"/>
    <property type="match status" value="1"/>
</dbReference>
<reference evidence="17 18" key="1">
    <citation type="journal article" date="2014" name="BMC Genomics">
        <title>Comparison of environmental and isolate Sulfobacillus genomes reveals diverse carbon, sulfur, nitrogen, and hydrogen metabolisms.</title>
        <authorList>
            <person name="Justice N.B."/>
            <person name="Norman A."/>
            <person name="Brown C.T."/>
            <person name="Singh A."/>
            <person name="Thomas B.C."/>
            <person name="Banfield J.F."/>
        </authorList>
    </citation>
    <scope>NUCLEOTIDE SEQUENCE [LARGE SCALE GENOMIC DNA]</scope>
    <source>
        <strain evidence="17">AMDSBA4</strain>
    </source>
</reference>
<evidence type="ECO:0000256" key="10">
    <source>
        <dbReference type="ARBA" id="ARBA00047929"/>
    </source>
</evidence>
<dbReference type="InterPro" id="IPR002314">
    <property type="entry name" value="aa-tRNA-synt_IIb"/>
</dbReference>
<dbReference type="InterPro" id="IPR042103">
    <property type="entry name" value="SerRS_1_N_sf"/>
</dbReference>
<dbReference type="NCBIfam" id="TIGR00414">
    <property type="entry name" value="serS"/>
    <property type="match status" value="1"/>
</dbReference>
<comment type="similarity">
    <text evidence="3 12">Belongs to the class-II aminoacyl-tRNA synthetase family. Type-1 seryl-tRNA synthetase subfamily.</text>
</comment>
<dbReference type="PANTHER" id="PTHR43697">
    <property type="entry name" value="SERYL-TRNA SYNTHETASE"/>
    <property type="match status" value="1"/>
</dbReference>
<dbReference type="UniPathway" id="UPA00906">
    <property type="reaction ID" value="UER00895"/>
</dbReference>
<proteinExistence type="inferred from homology"/>
<evidence type="ECO:0000313" key="18">
    <source>
        <dbReference type="Proteomes" id="UP000242972"/>
    </source>
</evidence>
<comment type="caution">
    <text evidence="17">The sequence shown here is derived from an EMBL/GenBank/DDBJ whole genome shotgun (WGS) entry which is preliminary data.</text>
</comment>
<dbReference type="PRINTS" id="PR00981">
    <property type="entry name" value="TRNASYNTHSER"/>
</dbReference>
<evidence type="ECO:0000256" key="1">
    <source>
        <dbReference type="ARBA" id="ARBA00004496"/>
    </source>
</evidence>
<name>A0A2T2XHJ3_9FIRM</name>
<comment type="domain">
    <text evidence="12">Consists of two distinct domains, a catalytic core and a N-terminal extension that is involved in tRNA binding.</text>
</comment>
<feature type="binding site" evidence="13">
    <location>
        <position position="260"/>
    </location>
    <ligand>
        <name>L-serine</name>
        <dbReference type="ChEBI" id="CHEBI:33384"/>
    </ligand>
</feature>
<keyword evidence="5 12" id="KW-0436">Ligase</keyword>